<gene>
    <name evidence="2" type="ORF">AUP74_02662</name>
</gene>
<dbReference type="Proteomes" id="UP000095672">
    <property type="component" value="Chromosome"/>
</dbReference>
<proteinExistence type="predicted"/>
<feature type="domain" description="PD-(D/E)XK endonuclease-like" evidence="1">
    <location>
        <begin position="640"/>
        <end position="879"/>
    </location>
</feature>
<dbReference type="InterPro" id="IPR027417">
    <property type="entry name" value="P-loop_NTPase"/>
</dbReference>
<reference evidence="3" key="1">
    <citation type="submission" date="2016-01" db="EMBL/GenBank/DDBJ databases">
        <title>Complete genome sequence of Microbulbifer sp. CCB-MM1, a halophile isolated from Matang Mangrove Forest, Perak.</title>
        <authorList>
            <person name="Moh T.H."/>
            <person name="Dinesh B."/>
            <person name="Lau N.-S."/>
            <person name="Go F."/>
            <person name="Alexander Chong S.-C."/>
        </authorList>
    </citation>
    <scope>NUCLEOTIDE SEQUENCE [LARGE SCALE GENOMIC DNA]</scope>
    <source>
        <strain evidence="3">CCB-MM1</strain>
    </source>
</reference>
<dbReference type="InterPro" id="IPR011604">
    <property type="entry name" value="PDDEXK-like_dom_sf"/>
</dbReference>
<name>A0A1C9WA79_9GAMM</name>
<protein>
    <submittedName>
        <fullName evidence="2">PD-(D/E)XK nuclease superfamily protein</fullName>
    </submittedName>
</protein>
<dbReference type="AlphaFoldDB" id="A0A1C9WA79"/>
<accession>A0A1C9WA79</accession>
<dbReference type="RefSeq" id="WP_069947980.1">
    <property type="nucleotide sequence ID" value="NZ_CP014143.1"/>
</dbReference>
<dbReference type="NCBIfam" id="TIGR03623">
    <property type="entry name" value="probable DNA repair protein"/>
    <property type="match status" value="1"/>
</dbReference>
<dbReference type="OrthoDB" id="9761147at2"/>
<sequence length="908" mass="103215">MLQPAFAALDILARLPENSLLLTPNNRLRNRCQQVYAYHQGERGNWAPPPVESLRGWLDSVWVRLQQSGWAPAWKPVLNAEQRQLLWQRALDQTLERQLLNSQQLCRDADTALSQLFQWRLLDDLDDLDAVITAPLEQFALSRAEYPLFELIDAFNRELKAQDAITPDQRDLLVAEAFRSGVIEPLKEIHLAGFAQLPPIFRHIIEQACAEVVEHQQLHRAGSRAIASCPDLESELYQAARWCAKLLEEDPHTSIGIVVNNLGQCRDQVESIFARVLEPQALDPRQPRYTLPFNFSAGTPLAQTPIGAGALQLLELLKDEWAYAELRGLLFSPFWGLAVAGQEDDDSTIDSEFWLRSALFRTLEKRELRTVRGDVLRSTAEKLATRIGLESPQLPRQLELIGDRARRWRRAPAEVWALRFSQTLEALGWPGPRNPDSQEYQQLNLWEQALEDFAALTPFAGSLTLMQALQHLRRIASRTPFQAETRDGPVQILGVLEAAGLSFDHLRLVGFGQQQWPPAPAPNPLLPVQWQKHWQMPRASAERELELARQLTNDLLEASADVVVSYAREADGVEQALSSLFPDALQGDAFDTDPLHEHWQSLQQNGALERQADHRFPPLQPAECRPVRGGSGVLKNQALSPLNAQLHYRLGATRFNEPTLGLNPAERGKLVHEALAVFWQRCGNSAALAALEDEQRRDQISSAAESAIESLRHQHRHLPHGFWLLEHQRLTRLLEQWLELEKSRPAFTVEKVEWAQEAEIGGLQMQLRLDRLDTLPDGTQLVIDYKTGQTTVSDWLQERVREPQLPLYALTQPESRAIAFAQVRWGDCKWKGSGDLEQPIDGIKAVADLQKDGPLTTWHDLTEHWQQSLTQLAEEYRGGYASLKFDRPADNNRDLWPLNRWPEREVRK</sequence>
<dbReference type="STRING" id="1769779.AUP74_02662"/>
<dbReference type="PATRIC" id="fig|1769779.3.peg.2653"/>
<dbReference type="KEGG" id="micc:AUP74_02662"/>
<organism evidence="2 3">
    <name type="scientific">Microbulbifer aggregans</name>
    <dbReference type="NCBI Taxonomy" id="1769779"/>
    <lineage>
        <taxon>Bacteria</taxon>
        <taxon>Pseudomonadati</taxon>
        <taxon>Pseudomonadota</taxon>
        <taxon>Gammaproteobacteria</taxon>
        <taxon>Cellvibrionales</taxon>
        <taxon>Microbulbiferaceae</taxon>
        <taxon>Microbulbifer</taxon>
    </lineage>
</organism>
<dbReference type="EMBL" id="CP014143">
    <property type="protein sequence ID" value="AOS98058.1"/>
    <property type="molecule type" value="Genomic_DNA"/>
</dbReference>
<evidence type="ECO:0000313" key="3">
    <source>
        <dbReference type="Proteomes" id="UP000095672"/>
    </source>
</evidence>
<evidence type="ECO:0000313" key="2">
    <source>
        <dbReference type="EMBL" id="AOS98058.1"/>
    </source>
</evidence>
<evidence type="ECO:0000259" key="1">
    <source>
        <dbReference type="Pfam" id="PF12705"/>
    </source>
</evidence>
<keyword evidence="3" id="KW-1185">Reference proteome</keyword>
<dbReference type="Pfam" id="PF12705">
    <property type="entry name" value="PDDEXK_1"/>
    <property type="match status" value="1"/>
</dbReference>
<dbReference type="Gene3D" id="3.90.320.10">
    <property type="match status" value="1"/>
</dbReference>
<dbReference type="InterPro" id="IPR019925">
    <property type="entry name" value="DNA_repair_protein_predicted"/>
</dbReference>
<dbReference type="InterPro" id="IPR038726">
    <property type="entry name" value="PDDEXK_AddAB-type"/>
</dbReference>
<dbReference type="SUPFAM" id="SSF52540">
    <property type="entry name" value="P-loop containing nucleoside triphosphate hydrolases"/>
    <property type="match status" value="1"/>
</dbReference>